<protein>
    <recommendedName>
        <fullName evidence="4">YceK/YidQ family lipoprotein</fullName>
    </recommendedName>
</protein>
<dbReference type="Proteomes" id="UP000830401">
    <property type="component" value="Chromosome"/>
</dbReference>
<accession>A0ABY4GA13</accession>
<evidence type="ECO:0008006" key="4">
    <source>
        <dbReference type="Google" id="ProtNLM"/>
    </source>
</evidence>
<evidence type="ECO:0000313" key="2">
    <source>
        <dbReference type="EMBL" id="UOQ67597.1"/>
    </source>
</evidence>
<sequence length="137" mass="13656">MKTFKKLIYSIATATVLAGSLSSCATLFGGRVTAYQKTPPAPGQPSREIRVGALVADVLLFWPSLAVDFATGAIYKPAPRVLAPTATVPYAAPAAPTATAPVAPVAPTASAPVAPVAPTATAAPSAPVAPGGKAKRH</sequence>
<dbReference type="EMBL" id="CP095061">
    <property type="protein sequence ID" value="UOQ67597.1"/>
    <property type="molecule type" value="Genomic_DNA"/>
</dbReference>
<gene>
    <name evidence="2" type="ORF">MUN86_06930</name>
</gene>
<keyword evidence="1" id="KW-0732">Signal</keyword>
<evidence type="ECO:0000256" key="1">
    <source>
        <dbReference type="SAM" id="SignalP"/>
    </source>
</evidence>
<dbReference type="PROSITE" id="PS51257">
    <property type="entry name" value="PROKAR_LIPOPROTEIN"/>
    <property type="match status" value="1"/>
</dbReference>
<dbReference type="RefSeq" id="WP_245123378.1">
    <property type="nucleotide sequence ID" value="NZ_CP095061.1"/>
</dbReference>
<keyword evidence="3" id="KW-1185">Reference proteome</keyword>
<feature type="chain" id="PRO_5046446692" description="YceK/YidQ family lipoprotein" evidence="1">
    <location>
        <begin position="26"/>
        <end position="137"/>
    </location>
</feature>
<evidence type="ECO:0000313" key="3">
    <source>
        <dbReference type="Proteomes" id="UP000830401"/>
    </source>
</evidence>
<reference evidence="2" key="1">
    <citation type="submission" date="2022-04" db="EMBL/GenBank/DDBJ databases">
        <title>Hymenobacter sp. isolated from the air.</title>
        <authorList>
            <person name="Won M."/>
            <person name="Lee C.-M."/>
            <person name="Woen H.-Y."/>
            <person name="Kwon S.-W."/>
        </authorList>
    </citation>
    <scope>NUCLEOTIDE SEQUENCE</scope>
    <source>
        <strain evidence="2">5420S-77</strain>
    </source>
</reference>
<organism evidence="2 3">
    <name type="scientific">Hymenobacter volaticus</name>
    <dbReference type="NCBI Taxonomy" id="2932254"/>
    <lineage>
        <taxon>Bacteria</taxon>
        <taxon>Pseudomonadati</taxon>
        <taxon>Bacteroidota</taxon>
        <taxon>Cytophagia</taxon>
        <taxon>Cytophagales</taxon>
        <taxon>Hymenobacteraceae</taxon>
        <taxon>Hymenobacter</taxon>
    </lineage>
</organism>
<proteinExistence type="predicted"/>
<feature type="signal peptide" evidence="1">
    <location>
        <begin position="1"/>
        <end position="25"/>
    </location>
</feature>
<name>A0ABY4GA13_9BACT</name>